<gene>
    <name evidence="1" type="ORF">J1N35_021866</name>
</gene>
<sequence>MSIMMNIYLLNLSKLEPLDGTNYQRWSQRMAIFFKHLEVDYVFFNPRCHNESQDTLEKKYEADDDRVKKYVIVIAHFLVVLETVIQDH</sequence>
<dbReference type="Proteomes" id="UP000828251">
    <property type="component" value="Unassembled WGS sequence"/>
</dbReference>
<dbReference type="OrthoDB" id="1740512at2759"/>
<protein>
    <submittedName>
        <fullName evidence="1">Uncharacterized protein</fullName>
    </submittedName>
</protein>
<organism evidence="1 2">
    <name type="scientific">Gossypium stocksii</name>
    <dbReference type="NCBI Taxonomy" id="47602"/>
    <lineage>
        <taxon>Eukaryota</taxon>
        <taxon>Viridiplantae</taxon>
        <taxon>Streptophyta</taxon>
        <taxon>Embryophyta</taxon>
        <taxon>Tracheophyta</taxon>
        <taxon>Spermatophyta</taxon>
        <taxon>Magnoliopsida</taxon>
        <taxon>eudicotyledons</taxon>
        <taxon>Gunneridae</taxon>
        <taxon>Pentapetalae</taxon>
        <taxon>rosids</taxon>
        <taxon>malvids</taxon>
        <taxon>Malvales</taxon>
        <taxon>Malvaceae</taxon>
        <taxon>Malvoideae</taxon>
        <taxon>Gossypium</taxon>
    </lineage>
</organism>
<dbReference type="EMBL" id="JAIQCV010000007">
    <property type="protein sequence ID" value="KAH1082105.1"/>
    <property type="molecule type" value="Genomic_DNA"/>
</dbReference>
<evidence type="ECO:0000313" key="2">
    <source>
        <dbReference type="Proteomes" id="UP000828251"/>
    </source>
</evidence>
<evidence type="ECO:0000313" key="1">
    <source>
        <dbReference type="EMBL" id="KAH1082105.1"/>
    </source>
</evidence>
<name>A0A9D4A2D2_9ROSI</name>
<comment type="caution">
    <text evidence="1">The sequence shown here is derived from an EMBL/GenBank/DDBJ whole genome shotgun (WGS) entry which is preliminary data.</text>
</comment>
<proteinExistence type="predicted"/>
<reference evidence="1 2" key="1">
    <citation type="journal article" date="2021" name="Plant Biotechnol. J.">
        <title>Multi-omics assisted identification of the key and species-specific regulatory components of drought-tolerant mechanisms in Gossypium stocksii.</title>
        <authorList>
            <person name="Yu D."/>
            <person name="Ke L."/>
            <person name="Zhang D."/>
            <person name="Wu Y."/>
            <person name="Sun Y."/>
            <person name="Mei J."/>
            <person name="Sun J."/>
            <person name="Sun Y."/>
        </authorList>
    </citation>
    <scope>NUCLEOTIDE SEQUENCE [LARGE SCALE GENOMIC DNA]</scope>
    <source>
        <strain evidence="2">cv. E1</strain>
        <tissue evidence="1">Leaf</tissue>
    </source>
</reference>
<keyword evidence="2" id="KW-1185">Reference proteome</keyword>
<accession>A0A9D4A2D2</accession>
<dbReference type="AlphaFoldDB" id="A0A9D4A2D2"/>